<evidence type="ECO:0008006" key="4">
    <source>
        <dbReference type="Google" id="ProtNLM"/>
    </source>
</evidence>
<dbReference type="PANTHER" id="PTHR33312:SF5">
    <property type="entry name" value="MEMBRANE-ASSOCIATED KINASE REGULATOR 4-RELATED"/>
    <property type="match status" value="1"/>
</dbReference>
<feature type="compositionally biased region" description="Low complexity" evidence="1">
    <location>
        <begin position="222"/>
        <end position="255"/>
    </location>
</feature>
<keyword evidence="3" id="KW-1185">Reference proteome</keyword>
<protein>
    <recommendedName>
        <fullName evidence="4">Membrane-associated kinase regulator 4</fullName>
    </recommendedName>
</protein>
<proteinExistence type="predicted"/>
<dbReference type="GO" id="GO:0019210">
    <property type="term" value="F:kinase inhibitor activity"/>
    <property type="evidence" value="ECO:0007669"/>
    <property type="project" value="InterPro"/>
</dbReference>
<evidence type="ECO:0000313" key="3">
    <source>
        <dbReference type="Proteomes" id="UP000596660"/>
    </source>
</evidence>
<organism evidence="2 3">
    <name type="scientific">Chenopodium quinoa</name>
    <name type="common">Quinoa</name>
    <dbReference type="NCBI Taxonomy" id="63459"/>
    <lineage>
        <taxon>Eukaryota</taxon>
        <taxon>Viridiplantae</taxon>
        <taxon>Streptophyta</taxon>
        <taxon>Embryophyta</taxon>
        <taxon>Tracheophyta</taxon>
        <taxon>Spermatophyta</taxon>
        <taxon>Magnoliopsida</taxon>
        <taxon>eudicotyledons</taxon>
        <taxon>Gunneridae</taxon>
        <taxon>Pentapetalae</taxon>
        <taxon>Caryophyllales</taxon>
        <taxon>Chenopodiaceae</taxon>
        <taxon>Chenopodioideae</taxon>
        <taxon>Atripliceae</taxon>
        <taxon>Chenopodium</taxon>
    </lineage>
</organism>
<reference evidence="2" key="1">
    <citation type="journal article" date="2017" name="Nature">
        <title>The genome of Chenopodium quinoa.</title>
        <authorList>
            <person name="Jarvis D.E."/>
            <person name="Ho Y.S."/>
            <person name="Lightfoot D.J."/>
            <person name="Schmoeckel S.M."/>
            <person name="Li B."/>
            <person name="Borm T.J.A."/>
            <person name="Ohyanagi H."/>
            <person name="Mineta K."/>
            <person name="Michell C.T."/>
            <person name="Saber N."/>
            <person name="Kharbatia N.M."/>
            <person name="Rupper R.R."/>
            <person name="Sharp A.R."/>
            <person name="Dally N."/>
            <person name="Boughton B.A."/>
            <person name="Woo Y.H."/>
            <person name="Gao G."/>
            <person name="Schijlen E.G.W.M."/>
            <person name="Guo X."/>
            <person name="Momin A.A."/>
            <person name="Negrao S."/>
            <person name="Al-Babili S."/>
            <person name="Gehring C."/>
            <person name="Roessner U."/>
            <person name="Jung C."/>
            <person name="Murphy K."/>
            <person name="Arold S.T."/>
            <person name="Gojobori T."/>
            <person name="van der Linden C.G."/>
            <person name="van Loo E.N."/>
            <person name="Jellen E.N."/>
            <person name="Maughan P.J."/>
            <person name="Tester M."/>
        </authorList>
    </citation>
    <scope>NUCLEOTIDE SEQUENCE [LARGE SCALE GENOMIC DNA]</scope>
    <source>
        <strain evidence="2">cv. PI 614886</strain>
    </source>
</reference>
<feature type="region of interest" description="Disordered" evidence="1">
    <location>
        <begin position="154"/>
        <end position="184"/>
    </location>
</feature>
<dbReference type="Proteomes" id="UP000596660">
    <property type="component" value="Unplaced"/>
</dbReference>
<dbReference type="PANTHER" id="PTHR33312">
    <property type="entry name" value="MEMBRANE-ASSOCIATED KINASE REGULATOR 4-RELATED"/>
    <property type="match status" value="1"/>
</dbReference>
<dbReference type="EnsemblPlants" id="AUR62035982-RA">
    <property type="protein sequence ID" value="AUR62035982-RA:cds"/>
    <property type="gene ID" value="AUR62035982"/>
</dbReference>
<accession>A0A803MVQ5</accession>
<evidence type="ECO:0000313" key="2">
    <source>
        <dbReference type="EnsemblPlants" id="AUR62035982-RA:cds"/>
    </source>
</evidence>
<feature type="compositionally biased region" description="Basic and acidic residues" evidence="1">
    <location>
        <begin position="157"/>
        <end position="176"/>
    </location>
</feature>
<evidence type="ECO:0000256" key="1">
    <source>
        <dbReference type="SAM" id="MobiDB-lite"/>
    </source>
</evidence>
<feature type="region of interest" description="Disordered" evidence="1">
    <location>
        <begin position="219"/>
        <end position="262"/>
    </location>
</feature>
<sequence length="325" mass="35723">MSSPQHPREFEFQMSSSMNVERESTTSPADELFYMGKLLPLHLPPRLQMVEKLLQDSTPKNFKEFYSTPLGTNAATTPLTSTTPFESCNISPVESCQVSRELNPEEYFSVYANGEDFHKGFIGDNNVKKSWTRKLKTKIKSLFGKSDELSVSSSVAKNKEEGSISKSKEDHLEKQMKGSKKISCKQIDQVVSQDRFERQNDAKEGKICHRRSFSGAFKRRSSTATKLSSSSSPGSSSTSSSSSSSSSSGISTSNSNGLKDFPLLKRSSSAKSEIETSLIQGAIAHCKQSSQQALQSRKTLSEAGCHSFPSSRFAVLDDQTSICRG</sequence>
<name>A0A803MVQ5_CHEQI</name>
<dbReference type="AlphaFoldDB" id="A0A803MVQ5"/>
<dbReference type="GO" id="GO:0005886">
    <property type="term" value="C:plasma membrane"/>
    <property type="evidence" value="ECO:0007669"/>
    <property type="project" value="InterPro"/>
</dbReference>
<dbReference type="OMA" id="MSEYANG"/>
<dbReference type="Gramene" id="AUR62035982-RA">
    <property type="protein sequence ID" value="AUR62035982-RA:cds"/>
    <property type="gene ID" value="AUR62035982"/>
</dbReference>
<feature type="compositionally biased region" description="Basic and acidic residues" evidence="1">
    <location>
        <begin position="1"/>
        <end position="11"/>
    </location>
</feature>
<dbReference type="InterPro" id="IPR039620">
    <property type="entry name" value="BKI1/MAKR1/3/4"/>
</dbReference>
<feature type="region of interest" description="Disordered" evidence="1">
    <location>
        <begin position="1"/>
        <end position="24"/>
    </location>
</feature>
<reference evidence="2" key="2">
    <citation type="submission" date="2021-03" db="UniProtKB">
        <authorList>
            <consortium name="EnsemblPlants"/>
        </authorList>
    </citation>
    <scope>IDENTIFICATION</scope>
</reference>